<evidence type="ECO:0000313" key="2">
    <source>
        <dbReference type="Proteomes" id="UP000663889"/>
    </source>
</evidence>
<dbReference type="SUPFAM" id="SSF52047">
    <property type="entry name" value="RNI-like"/>
    <property type="match status" value="2"/>
</dbReference>
<evidence type="ECO:0000313" key="1">
    <source>
        <dbReference type="EMBL" id="CAF1117567.1"/>
    </source>
</evidence>
<evidence type="ECO:0008006" key="3">
    <source>
        <dbReference type="Google" id="ProtNLM"/>
    </source>
</evidence>
<dbReference type="AlphaFoldDB" id="A0A814Q9R1"/>
<proteinExistence type="predicted"/>
<protein>
    <recommendedName>
        <fullName evidence="3">F-box domain-containing protein</fullName>
    </recommendedName>
</protein>
<accession>A0A814Q9R1</accession>
<gene>
    <name evidence="1" type="ORF">SEV965_LOCUS16724</name>
</gene>
<dbReference type="EMBL" id="CAJNOU010000929">
    <property type="protein sequence ID" value="CAF1117567.1"/>
    <property type="molecule type" value="Genomic_DNA"/>
</dbReference>
<sequence length="600" mass="72176">MERTKRQLDDIVHDFNNNKKQKLLVTTNKSYFENLANETIYEIFEYLDVYDVYHGFFYLNNRFKNLLINFNIPFQINLSTISKSDFELYNKNVIKPNKYRINILRLSNPFTVDIIFSPPRIICDFIQLEKLIFDNMNSKYLNNILKHLIHLPKLHSLILSPIDYIQDPSILFLHIFRLSKLKYCKLTYRIKDKEKALPIDFHGCKHSSIEYLMINSYFRYESFNGLFNYLPKLRHLTINNVVGSDNSQIEYYPIVLKDLKYVSFKINSIHFYQFEELVKNFFNHIEILQISTFDAHTYSHGRQWEELILSSMPNLRIFDLKNDYSGIMQNFFYICSSGQFASKFWTEKQWFFAHQHDSHDKSYNGIFYSTNPYRRKDFTFYWQQDYEIKSHIRNSDFKSVKHIYIYGKEPINNSVIYCPNVTELTIKNYFKTYDDSISTILNQIIPLKQLNKMVIDCDKFSVEQIVNLIRSTPNLHTLKWNIQSISESKLKLIQQSEVFRYVSSTNNIQNLQLLHCYSFDEIQFFINLFPQLKYLKTGIYRKEIIPIIQCLLSKMHHLFFLCITNISKTYLQKLHGLIKSENLLDDYFIKFIDHNLYLWW</sequence>
<comment type="caution">
    <text evidence="1">The sequence shown here is derived from an EMBL/GenBank/DDBJ whole genome shotgun (WGS) entry which is preliminary data.</text>
</comment>
<reference evidence="1" key="1">
    <citation type="submission" date="2021-02" db="EMBL/GenBank/DDBJ databases">
        <authorList>
            <person name="Nowell W R."/>
        </authorList>
    </citation>
    <scope>NUCLEOTIDE SEQUENCE</scope>
</reference>
<organism evidence="1 2">
    <name type="scientific">Rotaria sordida</name>
    <dbReference type="NCBI Taxonomy" id="392033"/>
    <lineage>
        <taxon>Eukaryota</taxon>
        <taxon>Metazoa</taxon>
        <taxon>Spiralia</taxon>
        <taxon>Gnathifera</taxon>
        <taxon>Rotifera</taxon>
        <taxon>Eurotatoria</taxon>
        <taxon>Bdelloidea</taxon>
        <taxon>Philodinida</taxon>
        <taxon>Philodinidae</taxon>
        <taxon>Rotaria</taxon>
    </lineage>
</organism>
<name>A0A814Q9R1_9BILA</name>
<dbReference type="Gene3D" id="3.80.10.10">
    <property type="entry name" value="Ribonuclease Inhibitor"/>
    <property type="match status" value="2"/>
</dbReference>
<dbReference type="InterPro" id="IPR032675">
    <property type="entry name" value="LRR_dom_sf"/>
</dbReference>
<dbReference type="Proteomes" id="UP000663889">
    <property type="component" value="Unassembled WGS sequence"/>
</dbReference>